<comment type="caution">
    <text evidence="1">The sequence shown here is derived from an EMBL/GenBank/DDBJ whole genome shotgun (WGS) entry which is preliminary data.</text>
</comment>
<dbReference type="EMBL" id="JAESIL010000033">
    <property type="protein sequence ID" value="MBL3578411.1"/>
    <property type="molecule type" value="Genomic_DNA"/>
</dbReference>
<evidence type="ECO:0000313" key="1">
    <source>
        <dbReference type="EMBL" id="MBL3578411.1"/>
    </source>
</evidence>
<organism evidence="1 2">
    <name type="scientific">Rhodovulum visakhapatnamense</name>
    <dbReference type="NCBI Taxonomy" id="364297"/>
    <lineage>
        <taxon>Bacteria</taxon>
        <taxon>Pseudomonadati</taxon>
        <taxon>Pseudomonadota</taxon>
        <taxon>Alphaproteobacteria</taxon>
        <taxon>Rhodobacterales</taxon>
        <taxon>Paracoccaceae</taxon>
        <taxon>Rhodovulum</taxon>
    </lineage>
</organism>
<keyword evidence="2" id="KW-1185">Reference proteome</keyword>
<name>A0ABS1RFI4_9RHOB</name>
<evidence type="ECO:0000313" key="2">
    <source>
        <dbReference type="Proteomes" id="UP000635853"/>
    </source>
</evidence>
<accession>A0ABS1RFI4</accession>
<dbReference type="RefSeq" id="WP_143540466.1">
    <property type="nucleotide sequence ID" value="NZ_JAESIL010000033.1"/>
</dbReference>
<dbReference type="Proteomes" id="UP000635853">
    <property type="component" value="Unassembled WGS sequence"/>
</dbReference>
<gene>
    <name evidence="1" type="ORF">JMJ92_09620</name>
</gene>
<reference evidence="2" key="1">
    <citation type="submission" date="2021-01" db="EMBL/GenBank/DDBJ databases">
        <title>Draft genomes of Rhodovulum sulfidophilum.</title>
        <authorList>
            <person name="Guzman M.S."/>
        </authorList>
    </citation>
    <scope>NUCLEOTIDE SEQUENCE [LARGE SCALE GENOMIC DNA]</scope>
    <source>
        <strain evidence="2">AB19</strain>
    </source>
</reference>
<sequence length="93" mass="10349">MSRHLTPLEVAERIIGSVEDISVLCGYHRKSAYLWRNPSEWRDAGDFPSARIMRRLLDYAAEKGLPLTADHLIRGASAEEIEALLAPDGMAAE</sequence>
<proteinExistence type="predicted"/>
<protein>
    <submittedName>
        <fullName evidence="1">Uncharacterized protein</fullName>
    </submittedName>
</protein>